<dbReference type="EMBL" id="CP002959">
    <property type="protein sequence ID" value="AFM11329.1"/>
    <property type="molecule type" value="Genomic_DNA"/>
</dbReference>
<evidence type="ECO:0000256" key="3">
    <source>
        <dbReference type="ARBA" id="ARBA00023163"/>
    </source>
</evidence>
<gene>
    <name evidence="5" type="ordered locus">Turpa_0678</name>
</gene>
<sequence length="139" mass="16083">MTQFRYISPCRRISADQLNLVPKFVQDGKTYNNPVEYALGKIGGKWKMPILWRLREQKKRYGELKTSLDGITHKMLSTQLKELEKDQLLKRIVYEVIPPKVEYELTALGKTAIPIIETLRNWGIAMMKHDGVKQGLPKA</sequence>
<keyword evidence="2" id="KW-0238">DNA-binding</keyword>
<protein>
    <submittedName>
        <fullName evidence="5">Transcriptional regulator, HxlR family</fullName>
    </submittedName>
</protein>
<dbReference type="SUPFAM" id="SSF46785">
    <property type="entry name" value="Winged helix' DNA-binding domain"/>
    <property type="match status" value="1"/>
</dbReference>
<dbReference type="OrthoDB" id="9791143at2"/>
<dbReference type="PATRIC" id="fig|869212.3.peg.653"/>
<keyword evidence="6" id="KW-1185">Reference proteome</keyword>
<dbReference type="Pfam" id="PF01638">
    <property type="entry name" value="HxlR"/>
    <property type="match status" value="1"/>
</dbReference>
<dbReference type="InterPro" id="IPR036388">
    <property type="entry name" value="WH-like_DNA-bd_sf"/>
</dbReference>
<dbReference type="Gene3D" id="1.10.10.10">
    <property type="entry name" value="Winged helix-like DNA-binding domain superfamily/Winged helix DNA-binding domain"/>
    <property type="match status" value="1"/>
</dbReference>
<dbReference type="InterPro" id="IPR036390">
    <property type="entry name" value="WH_DNA-bd_sf"/>
</dbReference>
<evidence type="ECO:0000313" key="6">
    <source>
        <dbReference type="Proteomes" id="UP000006048"/>
    </source>
</evidence>
<feature type="domain" description="HTH hxlR-type" evidence="4">
    <location>
        <begin position="33"/>
        <end position="131"/>
    </location>
</feature>
<dbReference type="KEGG" id="tpx:Turpa_0678"/>
<dbReference type="GO" id="GO:0003677">
    <property type="term" value="F:DNA binding"/>
    <property type="evidence" value="ECO:0007669"/>
    <property type="project" value="UniProtKB-KW"/>
</dbReference>
<dbReference type="PANTHER" id="PTHR33204">
    <property type="entry name" value="TRANSCRIPTIONAL REGULATOR, MARR FAMILY"/>
    <property type="match status" value="1"/>
</dbReference>
<dbReference type="InterPro" id="IPR002577">
    <property type="entry name" value="HTH_HxlR"/>
</dbReference>
<dbReference type="PROSITE" id="PS51118">
    <property type="entry name" value="HTH_HXLR"/>
    <property type="match status" value="1"/>
</dbReference>
<dbReference type="AlphaFoldDB" id="I4B222"/>
<dbReference type="PANTHER" id="PTHR33204:SF29">
    <property type="entry name" value="TRANSCRIPTIONAL REGULATOR"/>
    <property type="match status" value="1"/>
</dbReference>
<name>I4B222_TURPD</name>
<accession>I4B222</accession>
<proteinExistence type="predicted"/>
<dbReference type="Proteomes" id="UP000006048">
    <property type="component" value="Chromosome"/>
</dbReference>
<evidence type="ECO:0000256" key="1">
    <source>
        <dbReference type="ARBA" id="ARBA00023015"/>
    </source>
</evidence>
<organism evidence="5 6">
    <name type="scientific">Turneriella parva (strain ATCC BAA-1111 / DSM 21527 / NCTC 11395 / H)</name>
    <name type="common">Leptospira parva</name>
    <dbReference type="NCBI Taxonomy" id="869212"/>
    <lineage>
        <taxon>Bacteria</taxon>
        <taxon>Pseudomonadati</taxon>
        <taxon>Spirochaetota</taxon>
        <taxon>Spirochaetia</taxon>
        <taxon>Leptospirales</taxon>
        <taxon>Leptospiraceae</taxon>
        <taxon>Turneriella</taxon>
    </lineage>
</organism>
<keyword evidence="3" id="KW-0804">Transcription</keyword>
<evidence type="ECO:0000313" key="5">
    <source>
        <dbReference type="EMBL" id="AFM11329.1"/>
    </source>
</evidence>
<dbReference type="HOGENOM" id="CLU_111585_5_1_12"/>
<evidence type="ECO:0000256" key="2">
    <source>
        <dbReference type="ARBA" id="ARBA00023125"/>
    </source>
</evidence>
<dbReference type="STRING" id="869212.Turpa_0678"/>
<reference evidence="5 6" key="1">
    <citation type="submission" date="2012-06" db="EMBL/GenBank/DDBJ databases">
        <title>The complete chromosome of genome of Turneriella parva DSM 21527.</title>
        <authorList>
            <consortium name="US DOE Joint Genome Institute (JGI-PGF)"/>
            <person name="Lucas S."/>
            <person name="Han J."/>
            <person name="Lapidus A."/>
            <person name="Bruce D."/>
            <person name="Goodwin L."/>
            <person name="Pitluck S."/>
            <person name="Peters L."/>
            <person name="Kyrpides N."/>
            <person name="Mavromatis K."/>
            <person name="Ivanova N."/>
            <person name="Mikhailova N."/>
            <person name="Chertkov O."/>
            <person name="Detter J.C."/>
            <person name="Tapia R."/>
            <person name="Han C."/>
            <person name="Land M."/>
            <person name="Hauser L."/>
            <person name="Markowitz V."/>
            <person name="Cheng J.-F."/>
            <person name="Hugenholtz P."/>
            <person name="Woyke T."/>
            <person name="Wu D."/>
            <person name="Gronow S."/>
            <person name="Wellnitz S."/>
            <person name="Brambilla E."/>
            <person name="Klenk H.-P."/>
            <person name="Eisen J.A."/>
        </authorList>
    </citation>
    <scope>NUCLEOTIDE SEQUENCE [LARGE SCALE GENOMIC DNA]</scope>
    <source>
        <strain evidence="6">ATCC BAA-1111 / DSM 21527 / NCTC 11395 / H</strain>
    </source>
</reference>
<evidence type="ECO:0000259" key="4">
    <source>
        <dbReference type="PROSITE" id="PS51118"/>
    </source>
</evidence>
<keyword evidence="1" id="KW-0805">Transcription regulation</keyword>